<dbReference type="EMBL" id="OZ035826">
    <property type="protein sequence ID" value="CAL1604717.1"/>
    <property type="molecule type" value="Genomic_DNA"/>
</dbReference>
<evidence type="ECO:0000313" key="1">
    <source>
        <dbReference type="EMBL" id="CAL1604717.1"/>
    </source>
</evidence>
<sequence>MYSSIPTKHVYNLPFTQTQPQTLAPECADAAAPSSLRDRTRTVCLILHCRRALNAPRGSVTARWSGVTVGGVRGDRAWQGVTERGAQETERSWLQQMSPEYCSDHVCGQTI</sequence>
<protein>
    <submittedName>
        <fullName evidence="1">Uncharacterized protein</fullName>
    </submittedName>
</protein>
<proteinExistence type="predicted"/>
<accession>A0AAV2LUZ9</accession>
<name>A0AAV2LUZ9_KNICA</name>
<evidence type="ECO:0000313" key="2">
    <source>
        <dbReference type="Proteomes" id="UP001497482"/>
    </source>
</evidence>
<organism evidence="1 2">
    <name type="scientific">Knipowitschia caucasica</name>
    <name type="common">Caucasian dwarf goby</name>
    <name type="synonym">Pomatoschistus caucasicus</name>
    <dbReference type="NCBI Taxonomy" id="637954"/>
    <lineage>
        <taxon>Eukaryota</taxon>
        <taxon>Metazoa</taxon>
        <taxon>Chordata</taxon>
        <taxon>Craniata</taxon>
        <taxon>Vertebrata</taxon>
        <taxon>Euteleostomi</taxon>
        <taxon>Actinopterygii</taxon>
        <taxon>Neopterygii</taxon>
        <taxon>Teleostei</taxon>
        <taxon>Neoteleostei</taxon>
        <taxon>Acanthomorphata</taxon>
        <taxon>Gobiaria</taxon>
        <taxon>Gobiiformes</taxon>
        <taxon>Gobioidei</taxon>
        <taxon>Gobiidae</taxon>
        <taxon>Gobiinae</taxon>
        <taxon>Knipowitschia</taxon>
    </lineage>
</organism>
<reference evidence="1 2" key="1">
    <citation type="submission" date="2024-04" db="EMBL/GenBank/DDBJ databases">
        <authorList>
            <person name="Waldvogel A.-M."/>
            <person name="Schoenle A."/>
        </authorList>
    </citation>
    <scope>NUCLEOTIDE SEQUENCE [LARGE SCALE GENOMIC DNA]</scope>
</reference>
<dbReference type="Proteomes" id="UP001497482">
    <property type="component" value="Chromosome 4"/>
</dbReference>
<keyword evidence="2" id="KW-1185">Reference proteome</keyword>
<dbReference type="AlphaFoldDB" id="A0AAV2LUZ9"/>
<gene>
    <name evidence="1" type="ORF">KC01_LOCUS32182</name>
</gene>